<dbReference type="PANTHER" id="PTHR31442:SF40">
    <property type="entry name" value="HOMEODOMAIN-LIKE SUPERFAMILY PROTEIN"/>
    <property type="match status" value="1"/>
</dbReference>
<proteinExistence type="predicted"/>
<dbReference type="AlphaFoldDB" id="A0A2K1YSQ0"/>
<gene>
    <name evidence="5" type="ORF">POPTR_010G117100v4</name>
</gene>
<dbReference type="Proteomes" id="UP000006729">
    <property type="component" value="Chromosome 10"/>
</dbReference>
<reference evidence="5 6" key="1">
    <citation type="journal article" date="2006" name="Science">
        <title>The genome of black cottonwood, Populus trichocarpa (Torr. &amp; Gray).</title>
        <authorList>
            <person name="Tuskan G.A."/>
            <person name="Difazio S."/>
            <person name="Jansson S."/>
            <person name="Bohlmann J."/>
            <person name="Grigoriev I."/>
            <person name="Hellsten U."/>
            <person name="Putnam N."/>
            <person name="Ralph S."/>
            <person name="Rombauts S."/>
            <person name="Salamov A."/>
            <person name="Schein J."/>
            <person name="Sterck L."/>
            <person name="Aerts A."/>
            <person name="Bhalerao R.R."/>
            <person name="Bhalerao R.P."/>
            <person name="Blaudez D."/>
            <person name="Boerjan W."/>
            <person name="Brun A."/>
            <person name="Brunner A."/>
            <person name="Busov V."/>
            <person name="Campbell M."/>
            <person name="Carlson J."/>
            <person name="Chalot M."/>
            <person name="Chapman J."/>
            <person name="Chen G.L."/>
            <person name="Cooper D."/>
            <person name="Coutinho P.M."/>
            <person name="Couturier J."/>
            <person name="Covert S."/>
            <person name="Cronk Q."/>
            <person name="Cunningham R."/>
            <person name="Davis J."/>
            <person name="Degroeve S."/>
            <person name="Dejardin A."/>
            <person name="Depamphilis C."/>
            <person name="Detter J."/>
            <person name="Dirks B."/>
            <person name="Dubchak I."/>
            <person name="Duplessis S."/>
            <person name="Ehlting J."/>
            <person name="Ellis B."/>
            <person name="Gendler K."/>
            <person name="Goodstein D."/>
            <person name="Gribskov M."/>
            <person name="Grimwood J."/>
            <person name="Groover A."/>
            <person name="Gunter L."/>
            <person name="Hamberger B."/>
            <person name="Heinze B."/>
            <person name="Helariutta Y."/>
            <person name="Henrissat B."/>
            <person name="Holligan D."/>
            <person name="Holt R."/>
            <person name="Huang W."/>
            <person name="Islam-Faridi N."/>
            <person name="Jones S."/>
            <person name="Jones-Rhoades M."/>
            <person name="Jorgensen R."/>
            <person name="Joshi C."/>
            <person name="Kangasjarvi J."/>
            <person name="Karlsson J."/>
            <person name="Kelleher C."/>
            <person name="Kirkpatrick R."/>
            <person name="Kirst M."/>
            <person name="Kohler A."/>
            <person name="Kalluri U."/>
            <person name="Larimer F."/>
            <person name="Leebens-Mack J."/>
            <person name="Leple J.C."/>
            <person name="Locascio P."/>
            <person name="Lou Y."/>
            <person name="Lucas S."/>
            <person name="Martin F."/>
            <person name="Montanini B."/>
            <person name="Napoli C."/>
            <person name="Nelson D.R."/>
            <person name="Nelson C."/>
            <person name="Nieminen K."/>
            <person name="Nilsson O."/>
            <person name="Pereda V."/>
            <person name="Peter G."/>
            <person name="Philippe R."/>
            <person name="Pilate G."/>
            <person name="Poliakov A."/>
            <person name="Razumovskaya J."/>
            <person name="Richardson P."/>
            <person name="Rinaldi C."/>
            <person name="Ritland K."/>
            <person name="Rouze P."/>
            <person name="Ryaboy D."/>
            <person name="Schmutz J."/>
            <person name="Schrader J."/>
            <person name="Segerman B."/>
            <person name="Shin H."/>
            <person name="Siddiqui A."/>
            <person name="Sterky F."/>
            <person name="Terry A."/>
            <person name="Tsai C.J."/>
            <person name="Uberbacher E."/>
            <person name="Unneberg P."/>
            <person name="Vahala J."/>
            <person name="Wall K."/>
            <person name="Wessler S."/>
            <person name="Yang G."/>
            <person name="Yin T."/>
            <person name="Douglas C."/>
            <person name="Marra M."/>
            <person name="Sandberg G."/>
            <person name="Van de Peer Y."/>
            <person name="Rokhsar D."/>
        </authorList>
    </citation>
    <scope>NUCLEOTIDE SEQUENCE [LARGE SCALE GENOMIC DNA]</scope>
    <source>
        <strain evidence="6">cv. Nisqually</strain>
    </source>
</reference>
<dbReference type="SMR" id="A0A2K1YSQ0"/>
<dbReference type="EMBL" id="CM009299">
    <property type="protein sequence ID" value="PNT16057.2"/>
    <property type="molecule type" value="Genomic_DNA"/>
</dbReference>
<dbReference type="NCBIfam" id="TIGR01557">
    <property type="entry name" value="myb_SHAQKYF"/>
    <property type="match status" value="1"/>
</dbReference>
<organism evidence="5 6">
    <name type="scientific">Populus trichocarpa</name>
    <name type="common">Western balsam poplar</name>
    <name type="synonym">Populus balsamifera subsp. trichocarpa</name>
    <dbReference type="NCBI Taxonomy" id="3694"/>
    <lineage>
        <taxon>Eukaryota</taxon>
        <taxon>Viridiplantae</taxon>
        <taxon>Streptophyta</taxon>
        <taxon>Embryophyta</taxon>
        <taxon>Tracheophyta</taxon>
        <taxon>Spermatophyta</taxon>
        <taxon>Magnoliopsida</taxon>
        <taxon>eudicotyledons</taxon>
        <taxon>Gunneridae</taxon>
        <taxon>Pentapetalae</taxon>
        <taxon>rosids</taxon>
        <taxon>fabids</taxon>
        <taxon>Malpighiales</taxon>
        <taxon>Salicaceae</taxon>
        <taxon>Saliceae</taxon>
        <taxon>Populus</taxon>
    </lineage>
</organism>
<dbReference type="GO" id="GO:0003700">
    <property type="term" value="F:DNA-binding transcription factor activity"/>
    <property type="evidence" value="ECO:0000318"/>
    <property type="project" value="GO_Central"/>
</dbReference>
<evidence type="ECO:0000256" key="3">
    <source>
        <dbReference type="ARBA" id="ARBA00023163"/>
    </source>
</evidence>
<protein>
    <recommendedName>
        <fullName evidence="7">Response regulatory domain-containing protein</fullName>
    </recommendedName>
</protein>
<comment type="caution">
    <text evidence="5">The sequence shown here is derived from an EMBL/GenBank/DDBJ whole genome shotgun (WGS) entry which is preliminary data.</text>
</comment>
<dbReference type="Gene3D" id="1.10.10.60">
    <property type="entry name" value="Homeodomain-like"/>
    <property type="match status" value="1"/>
</dbReference>
<evidence type="ECO:0008006" key="7">
    <source>
        <dbReference type="Google" id="ProtNLM"/>
    </source>
</evidence>
<dbReference type="SUPFAM" id="SSF46689">
    <property type="entry name" value="Homeodomain-like"/>
    <property type="match status" value="1"/>
</dbReference>
<keyword evidence="3" id="KW-0804">Transcription</keyword>
<evidence type="ECO:0000313" key="5">
    <source>
        <dbReference type="EMBL" id="PNT16057.2"/>
    </source>
</evidence>
<comment type="subcellular location">
    <subcellularLocation>
        <location evidence="1">Nucleus</location>
    </subcellularLocation>
</comment>
<dbReference type="GO" id="GO:0005634">
    <property type="term" value="C:nucleus"/>
    <property type="evidence" value="ECO:0000318"/>
    <property type="project" value="GO_Central"/>
</dbReference>
<dbReference type="STRING" id="3694.A0A2K1YSQ0"/>
<accession>A0A2K1YSQ0</accession>
<evidence type="ECO:0000256" key="4">
    <source>
        <dbReference type="ARBA" id="ARBA00023242"/>
    </source>
</evidence>
<evidence type="ECO:0000256" key="2">
    <source>
        <dbReference type="ARBA" id="ARBA00023015"/>
    </source>
</evidence>
<dbReference type="InParanoid" id="A0A2K1YSQ0"/>
<evidence type="ECO:0000256" key="1">
    <source>
        <dbReference type="ARBA" id="ARBA00004123"/>
    </source>
</evidence>
<name>A0A2K1YSQ0_POPTR</name>
<sequence length="362" mass="39111">MEPSLIHGVPPPAHICDLSPVPCLLKGDFGPVSHFGRASCGSLFHMWHCGSDLGMQWCFYYGAAGMLWTGETPEAKAVEENMATYFNKLQGLLLLSHGSMVGAGPTLASAIHSSIKQVVECSFKLMMETVSSFGSRNKDLKPLVPQLVGAVWEACTALKKTPASNITAIGRAMTQVAVSVKDDWASNDTETRLGDNDSLSDDLGNDLSPEEMKVAQSAIGVVSETVVVIKELIRTITGLLKQEKPEDSGNFVDTLEKLLKLCQEIGVQIDELGACLYPPQEFPAMKAAFEKISSAIDKVQTEIESLTSSSEAVFQACNDLKRSLKQMEATLGCCSTSDIEFIMQNVALSCQEGWGNSLRVCF</sequence>
<keyword evidence="2" id="KW-0805">Transcription regulation</keyword>
<dbReference type="InterPro" id="IPR009057">
    <property type="entry name" value="Homeodomain-like_sf"/>
</dbReference>
<dbReference type="GO" id="GO:0003677">
    <property type="term" value="F:DNA binding"/>
    <property type="evidence" value="ECO:0007669"/>
    <property type="project" value="InterPro"/>
</dbReference>
<keyword evidence="6" id="KW-1185">Reference proteome</keyword>
<dbReference type="PANTHER" id="PTHR31442">
    <property type="entry name" value="HOMEODOMAIN-LIKE SUPERFAMILY PROTEIN-RELATED"/>
    <property type="match status" value="1"/>
</dbReference>
<keyword evidence="4" id="KW-0539">Nucleus</keyword>
<dbReference type="InterPro" id="IPR006447">
    <property type="entry name" value="Myb_dom_plants"/>
</dbReference>
<evidence type="ECO:0000313" key="6">
    <source>
        <dbReference type="Proteomes" id="UP000006729"/>
    </source>
</evidence>
<dbReference type="InterPro" id="IPR044841">
    <property type="entry name" value="LUX/BOA-like"/>
</dbReference>